<organism evidence="3 4">
    <name type="scientific">Nocardiopsis mwathae</name>
    <dbReference type="NCBI Taxonomy" id="1472723"/>
    <lineage>
        <taxon>Bacteria</taxon>
        <taxon>Bacillati</taxon>
        <taxon>Actinomycetota</taxon>
        <taxon>Actinomycetes</taxon>
        <taxon>Streptosporangiales</taxon>
        <taxon>Nocardiopsidaceae</taxon>
        <taxon>Nocardiopsis</taxon>
    </lineage>
</organism>
<dbReference type="RefSeq" id="WP_184077045.1">
    <property type="nucleotide sequence ID" value="NZ_JACHDS010000001.1"/>
</dbReference>
<accession>A0A7X0D6T0</accession>
<keyword evidence="4" id="KW-1185">Reference proteome</keyword>
<protein>
    <submittedName>
        <fullName evidence="3">Putative outer membrane protein</fullName>
    </submittedName>
</protein>
<dbReference type="Pfam" id="PF13628">
    <property type="entry name" value="DUF4142"/>
    <property type="match status" value="1"/>
</dbReference>
<evidence type="ECO:0000313" key="4">
    <source>
        <dbReference type="Proteomes" id="UP000546642"/>
    </source>
</evidence>
<evidence type="ECO:0000256" key="1">
    <source>
        <dbReference type="SAM" id="Phobius"/>
    </source>
</evidence>
<evidence type="ECO:0000259" key="2">
    <source>
        <dbReference type="Pfam" id="PF13628"/>
    </source>
</evidence>
<dbReference type="AlphaFoldDB" id="A0A7X0D6T0"/>
<feature type="domain" description="DUF4142" evidence="2">
    <location>
        <begin position="61"/>
        <end position="194"/>
    </location>
</feature>
<keyword evidence="1" id="KW-1133">Transmembrane helix</keyword>
<dbReference type="Proteomes" id="UP000546642">
    <property type="component" value="Unassembled WGS sequence"/>
</dbReference>
<keyword evidence="1" id="KW-0472">Membrane</keyword>
<dbReference type="EMBL" id="JACHDS010000001">
    <property type="protein sequence ID" value="MBB6173570.1"/>
    <property type="molecule type" value="Genomic_DNA"/>
</dbReference>
<reference evidence="3 4" key="1">
    <citation type="submission" date="2020-08" db="EMBL/GenBank/DDBJ databases">
        <title>Sequencing the genomes of 1000 actinobacteria strains.</title>
        <authorList>
            <person name="Klenk H.-P."/>
        </authorList>
    </citation>
    <scope>NUCLEOTIDE SEQUENCE [LARGE SCALE GENOMIC DNA]</scope>
    <source>
        <strain evidence="3 4">DSM 46659</strain>
    </source>
</reference>
<keyword evidence="1" id="KW-0812">Transmembrane</keyword>
<name>A0A7X0D6T0_9ACTN</name>
<comment type="caution">
    <text evidence="3">The sequence shown here is derived from an EMBL/GenBank/DDBJ whole genome shotgun (WGS) entry which is preliminary data.</text>
</comment>
<proteinExistence type="predicted"/>
<gene>
    <name evidence="3" type="ORF">HNR23_003630</name>
</gene>
<feature type="transmembrane region" description="Helical" evidence="1">
    <location>
        <begin position="12"/>
        <end position="35"/>
    </location>
</feature>
<dbReference type="InterPro" id="IPR025419">
    <property type="entry name" value="DUF4142"/>
</dbReference>
<evidence type="ECO:0000313" key="3">
    <source>
        <dbReference type="EMBL" id="MBB6173570.1"/>
    </source>
</evidence>
<sequence>MKRFQGFGVSSLRYVEYGGVVVFLLVSLLTIVMVVPNGATSVAGVFWQDWKSTPFGPLGPSDREVLIKVREANLWEIPTGQQAIERARSERVREVGVMLSEDHKLLDERVRDVAEQLDVVLPSMPTREQQRWMEEMSRLSGDEYDKVAVNRLRYAHGQVIQLLAEVRAGTRNELIRSFVQHTMLVVLRHLTHLESTGLVDYEDLPEPLPPERRPGV</sequence>